<dbReference type="Proteomes" id="UP000238296">
    <property type="component" value="Unassembled WGS sequence"/>
</dbReference>
<dbReference type="PANTHER" id="PTHR43664">
    <property type="entry name" value="MONOAMINE OXIDASE-RELATED"/>
    <property type="match status" value="1"/>
</dbReference>
<protein>
    <submittedName>
        <fullName evidence="4">Mesaconyl-CoA hydratase</fullName>
        <ecNumber evidence="4">4.2.1.148</ecNumber>
    </submittedName>
</protein>
<dbReference type="InterPro" id="IPR052342">
    <property type="entry name" value="MCH/BMMD"/>
</dbReference>
<dbReference type="SUPFAM" id="SSF54637">
    <property type="entry name" value="Thioesterase/thiol ester dehydrase-isomerase"/>
    <property type="match status" value="1"/>
</dbReference>
<dbReference type="CDD" id="cd03451">
    <property type="entry name" value="FkbR2"/>
    <property type="match status" value="1"/>
</dbReference>
<keyword evidence="4" id="KW-0456">Lyase</keyword>
<accession>A0A2S8BM64</accession>
<comment type="similarity">
    <text evidence="1">Belongs to the enoyl-CoA hydratase/isomerase family.</text>
</comment>
<dbReference type="Pfam" id="PF01575">
    <property type="entry name" value="MaoC_dehydratas"/>
    <property type="match status" value="1"/>
</dbReference>
<gene>
    <name evidence="4" type="primary">mch_2</name>
    <name evidence="4" type="ORF">C1Y40_02072</name>
</gene>
<organism evidence="4 5">
    <name type="scientific">Mycobacterium talmoniae</name>
    <dbReference type="NCBI Taxonomy" id="1858794"/>
    <lineage>
        <taxon>Bacteria</taxon>
        <taxon>Bacillati</taxon>
        <taxon>Actinomycetota</taxon>
        <taxon>Actinomycetes</taxon>
        <taxon>Mycobacteriales</taxon>
        <taxon>Mycobacteriaceae</taxon>
        <taxon>Mycobacterium</taxon>
    </lineage>
</organism>
<dbReference type="EC" id="4.2.1.148" evidence="4"/>
<dbReference type="GO" id="GO:0016829">
    <property type="term" value="F:lyase activity"/>
    <property type="evidence" value="ECO:0007669"/>
    <property type="project" value="UniProtKB-KW"/>
</dbReference>
<dbReference type="Gene3D" id="3.10.129.10">
    <property type="entry name" value="Hotdog Thioesterase"/>
    <property type="match status" value="1"/>
</dbReference>
<proteinExistence type="inferred from homology"/>
<evidence type="ECO:0000256" key="1">
    <source>
        <dbReference type="ARBA" id="ARBA00005254"/>
    </source>
</evidence>
<name>A0A2S8BM64_9MYCO</name>
<evidence type="ECO:0000259" key="3">
    <source>
        <dbReference type="Pfam" id="PF01575"/>
    </source>
</evidence>
<reference evidence="4 5" key="1">
    <citation type="journal article" date="2017" name="Int. J. Syst. Evol. Microbiol.">
        <title>Mycobacterium talmoniae sp. nov., a slowly growing mycobacterium isolated from human respiratory samples.</title>
        <authorList>
            <person name="Davidson R.M."/>
            <person name="DeGroote M.A."/>
            <person name="Marola J.L."/>
            <person name="Buss S."/>
            <person name="Jones V."/>
            <person name="McNeil M.R."/>
            <person name="Freifeld A.G."/>
            <person name="Elaine Epperson L."/>
            <person name="Hasan N.A."/>
            <person name="Jackson M."/>
            <person name="Iwen P.C."/>
            <person name="Salfinger M."/>
            <person name="Strong M."/>
        </authorList>
    </citation>
    <scope>NUCLEOTIDE SEQUENCE [LARGE SCALE GENOMIC DNA]</scope>
    <source>
        <strain evidence="4 5">ATCC BAA-2683</strain>
    </source>
</reference>
<feature type="region of interest" description="Disordered" evidence="2">
    <location>
        <begin position="1"/>
        <end position="21"/>
    </location>
</feature>
<feature type="domain" description="MaoC-like" evidence="3">
    <location>
        <begin position="42"/>
        <end position="162"/>
    </location>
</feature>
<evidence type="ECO:0000313" key="5">
    <source>
        <dbReference type="Proteomes" id="UP000238296"/>
    </source>
</evidence>
<dbReference type="AlphaFoldDB" id="A0A2S8BM64"/>
<dbReference type="EMBL" id="PPEA01000292">
    <property type="protein sequence ID" value="PQM47715.1"/>
    <property type="molecule type" value="Genomic_DNA"/>
</dbReference>
<comment type="caution">
    <text evidence="4">The sequence shown here is derived from an EMBL/GenBank/DDBJ whole genome shotgun (WGS) entry which is preliminary data.</text>
</comment>
<dbReference type="RefSeq" id="WP_095407053.1">
    <property type="nucleotide sequence ID" value="NZ_MLQM01000046.1"/>
</dbReference>
<dbReference type="InterPro" id="IPR002539">
    <property type="entry name" value="MaoC-like_dom"/>
</dbReference>
<dbReference type="InterPro" id="IPR029069">
    <property type="entry name" value="HotDog_dom_sf"/>
</dbReference>
<sequence>MSRPDPGETESGDAASARRVAGFPLGEGKTVEQRGLWFEEYEIGTTYAHRPGRTLTEADNVLFTTLTMNTQSLHLDAAWAGQQPGFRGERLVNSMLTLSTLVGLSVAQLTLGTIVANLGFTEVSFPKPVFHGDTLYAETVCTGKRESKSRPGEGIVTLEHIGRNQDGEVVARAVRTTLVRKRPDGDGA</sequence>
<evidence type="ECO:0000256" key="2">
    <source>
        <dbReference type="SAM" id="MobiDB-lite"/>
    </source>
</evidence>
<dbReference type="PANTHER" id="PTHR43664:SF1">
    <property type="entry name" value="BETA-METHYLMALYL-COA DEHYDRATASE"/>
    <property type="match status" value="1"/>
</dbReference>
<evidence type="ECO:0000313" key="4">
    <source>
        <dbReference type="EMBL" id="PQM47715.1"/>
    </source>
</evidence>